<organism evidence="11 12">
    <name type="scientific">Burkholderia plantarii</name>
    <dbReference type="NCBI Taxonomy" id="41899"/>
    <lineage>
        <taxon>Bacteria</taxon>
        <taxon>Pseudomonadati</taxon>
        <taxon>Pseudomonadota</taxon>
        <taxon>Betaproteobacteria</taxon>
        <taxon>Burkholderiales</taxon>
        <taxon>Burkholderiaceae</taxon>
        <taxon>Burkholderia</taxon>
    </lineage>
</organism>
<dbReference type="SUPFAM" id="SSF46894">
    <property type="entry name" value="C-terminal effector domain of the bipartite response regulators"/>
    <property type="match status" value="1"/>
</dbReference>
<dbReference type="Gene3D" id="3.40.50.2300">
    <property type="match status" value="1"/>
</dbReference>
<keyword evidence="3" id="KW-0805">Transcription regulation</keyword>
<dbReference type="GO" id="GO:0032993">
    <property type="term" value="C:protein-DNA complex"/>
    <property type="evidence" value="ECO:0007669"/>
    <property type="project" value="TreeGrafter"/>
</dbReference>
<dbReference type="GO" id="GO:0000976">
    <property type="term" value="F:transcription cis-regulatory region binding"/>
    <property type="evidence" value="ECO:0007669"/>
    <property type="project" value="TreeGrafter"/>
</dbReference>
<reference evidence="12" key="1">
    <citation type="submission" date="2011-03" db="EMBL/GenBank/DDBJ databases">
        <authorList>
            <person name="Voget S."/>
            <person name="Streit W.R."/>
            <person name="Jaeger K.E."/>
            <person name="Daniel R."/>
        </authorList>
    </citation>
    <scope>NUCLEOTIDE SEQUENCE [LARGE SCALE GENOMIC DNA]</scope>
    <source>
        <strain evidence="12">PG1</strain>
    </source>
</reference>
<feature type="modified residue" description="4-aspartylphosphate" evidence="6">
    <location>
        <position position="81"/>
    </location>
</feature>
<dbReference type="InterPro" id="IPR001789">
    <property type="entry name" value="Sig_transdc_resp-reg_receiver"/>
</dbReference>
<evidence type="ECO:0000256" key="6">
    <source>
        <dbReference type="PROSITE-ProRule" id="PRU00169"/>
    </source>
</evidence>
<dbReference type="Pfam" id="PF00072">
    <property type="entry name" value="Response_reg"/>
    <property type="match status" value="1"/>
</dbReference>
<dbReference type="Proteomes" id="UP000031838">
    <property type="component" value="Chromosome 2"/>
</dbReference>
<gene>
    <name evidence="11" type="primary">ompR1</name>
    <name evidence="11" type="ORF">BGL_2c05980</name>
</gene>
<evidence type="ECO:0000259" key="10">
    <source>
        <dbReference type="PROSITE" id="PS51755"/>
    </source>
</evidence>
<keyword evidence="4 7" id="KW-0238">DNA-binding</keyword>
<feature type="region of interest" description="Disordered" evidence="8">
    <location>
        <begin position="1"/>
        <end position="29"/>
    </location>
</feature>
<dbReference type="HOGENOM" id="CLU_000445_30_4_4"/>
<proteinExistence type="predicted"/>
<dbReference type="Gene3D" id="1.10.10.10">
    <property type="entry name" value="Winged helix-like DNA-binding domain superfamily/Winged helix DNA-binding domain"/>
    <property type="match status" value="1"/>
</dbReference>
<dbReference type="InterPro" id="IPR011006">
    <property type="entry name" value="CheY-like_superfamily"/>
</dbReference>
<evidence type="ECO:0000256" key="7">
    <source>
        <dbReference type="PROSITE-ProRule" id="PRU01091"/>
    </source>
</evidence>
<feature type="domain" description="Response regulatory" evidence="9">
    <location>
        <begin position="32"/>
        <end position="146"/>
    </location>
</feature>
<dbReference type="InterPro" id="IPR016032">
    <property type="entry name" value="Sig_transdc_resp-reg_C-effctor"/>
</dbReference>
<evidence type="ECO:0000256" key="4">
    <source>
        <dbReference type="ARBA" id="ARBA00023125"/>
    </source>
</evidence>
<dbReference type="CDD" id="cd17574">
    <property type="entry name" value="REC_OmpR"/>
    <property type="match status" value="1"/>
</dbReference>
<dbReference type="InterPro" id="IPR001867">
    <property type="entry name" value="OmpR/PhoB-type_DNA-bd"/>
</dbReference>
<dbReference type="FunFam" id="3.40.50.2300:FF:000001">
    <property type="entry name" value="DNA-binding response regulator PhoB"/>
    <property type="match status" value="1"/>
</dbReference>
<dbReference type="CDD" id="cd00383">
    <property type="entry name" value="trans_reg_C"/>
    <property type="match status" value="1"/>
</dbReference>
<evidence type="ECO:0000256" key="5">
    <source>
        <dbReference type="ARBA" id="ARBA00023163"/>
    </source>
</evidence>
<dbReference type="GO" id="GO:0000156">
    <property type="term" value="F:phosphorelay response regulator activity"/>
    <property type="evidence" value="ECO:0007669"/>
    <property type="project" value="TreeGrafter"/>
</dbReference>
<dbReference type="SUPFAM" id="SSF52172">
    <property type="entry name" value="CheY-like"/>
    <property type="match status" value="1"/>
</dbReference>
<keyword evidence="2" id="KW-0902">Two-component regulatory system</keyword>
<dbReference type="PROSITE" id="PS50110">
    <property type="entry name" value="RESPONSE_REGULATORY"/>
    <property type="match status" value="1"/>
</dbReference>
<dbReference type="SMART" id="SM00448">
    <property type="entry name" value="REC"/>
    <property type="match status" value="1"/>
</dbReference>
<evidence type="ECO:0000256" key="2">
    <source>
        <dbReference type="ARBA" id="ARBA00023012"/>
    </source>
</evidence>
<dbReference type="PROSITE" id="PS51755">
    <property type="entry name" value="OMPR_PHOB"/>
    <property type="match status" value="1"/>
</dbReference>
<dbReference type="EMBL" id="CP002581">
    <property type="protein sequence ID" value="AJK48682.1"/>
    <property type="molecule type" value="Genomic_DNA"/>
</dbReference>
<dbReference type="PANTHER" id="PTHR48111:SF4">
    <property type="entry name" value="DNA-BINDING DUAL TRANSCRIPTIONAL REGULATOR OMPR"/>
    <property type="match status" value="1"/>
</dbReference>
<accession>A0A0B6RTK9</accession>
<dbReference type="Gene3D" id="6.10.250.690">
    <property type="match status" value="1"/>
</dbReference>
<evidence type="ECO:0000313" key="12">
    <source>
        <dbReference type="Proteomes" id="UP000031838"/>
    </source>
</evidence>
<evidence type="ECO:0000313" key="11">
    <source>
        <dbReference type="EMBL" id="AJK48682.1"/>
    </source>
</evidence>
<sequence>MAPNHPVSPHSPVKRTPMSRDPTSPPEPLRDRILVLDDETEIRQMLQRYLIAQGFEVRAVKDGMQLDACLERQPYDLLVLDIMMPKEDGLAVCRRLRAQGQTIPILMLTARGDPVDRVMGLEMGADDYLAKPFVPSELVARIRAMLRRRTLLLRQAGQLGGIVADADAPALRFGPYRLDVRRQELFRDASLLEIGSAEMRLLCALASAPNRPQSRDSLLERARGREYGALLRSVDVQVLRLRQMLEDDASKPRHIRTVWGVGYMLIAEYEAS</sequence>
<dbReference type="SMART" id="SM00862">
    <property type="entry name" value="Trans_reg_C"/>
    <property type="match status" value="1"/>
</dbReference>
<dbReference type="PANTHER" id="PTHR48111">
    <property type="entry name" value="REGULATOR OF RPOS"/>
    <property type="match status" value="1"/>
</dbReference>
<dbReference type="InterPro" id="IPR039420">
    <property type="entry name" value="WalR-like"/>
</dbReference>
<keyword evidence="12" id="KW-1185">Reference proteome</keyword>
<keyword evidence="5" id="KW-0804">Transcription</keyword>
<protein>
    <submittedName>
        <fullName evidence="11">Transcriptional regulatory protein OmpR</fullName>
    </submittedName>
</protein>
<dbReference type="GO" id="GO:0005829">
    <property type="term" value="C:cytosol"/>
    <property type="evidence" value="ECO:0007669"/>
    <property type="project" value="TreeGrafter"/>
</dbReference>
<feature type="domain" description="OmpR/PhoB-type" evidence="10">
    <location>
        <begin position="168"/>
        <end position="267"/>
    </location>
</feature>
<evidence type="ECO:0000256" key="3">
    <source>
        <dbReference type="ARBA" id="ARBA00023015"/>
    </source>
</evidence>
<evidence type="ECO:0000256" key="1">
    <source>
        <dbReference type="ARBA" id="ARBA00022553"/>
    </source>
</evidence>
<name>A0A0B6RTK9_BURPL</name>
<dbReference type="Pfam" id="PF00486">
    <property type="entry name" value="Trans_reg_C"/>
    <property type="match status" value="1"/>
</dbReference>
<dbReference type="AlphaFoldDB" id="A0A0B6RTK9"/>
<evidence type="ECO:0000256" key="8">
    <source>
        <dbReference type="SAM" id="MobiDB-lite"/>
    </source>
</evidence>
<dbReference type="GO" id="GO:0006355">
    <property type="term" value="P:regulation of DNA-templated transcription"/>
    <property type="evidence" value="ECO:0007669"/>
    <property type="project" value="InterPro"/>
</dbReference>
<keyword evidence="1 6" id="KW-0597">Phosphoprotein</keyword>
<dbReference type="KEGG" id="bgp:BGL_2c05980"/>
<evidence type="ECO:0000259" key="9">
    <source>
        <dbReference type="PROSITE" id="PS50110"/>
    </source>
</evidence>
<dbReference type="InterPro" id="IPR036388">
    <property type="entry name" value="WH-like_DNA-bd_sf"/>
</dbReference>
<feature type="DNA-binding region" description="OmpR/PhoB-type" evidence="7">
    <location>
        <begin position="168"/>
        <end position="267"/>
    </location>
</feature>
<reference evidence="11 12" key="2">
    <citation type="journal article" date="2016" name="Appl. Microbiol. Biotechnol.">
        <title>Mutations improving production and secretion of extracellular lipase by Burkholderia glumae PG1.</title>
        <authorList>
            <person name="Knapp A."/>
            <person name="Voget S."/>
            <person name="Gao R."/>
            <person name="Zaburannyi N."/>
            <person name="Krysciak D."/>
            <person name="Breuer M."/>
            <person name="Hauer B."/>
            <person name="Streit W.R."/>
            <person name="Muller R."/>
            <person name="Daniel R."/>
            <person name="Jaeger K.E."/>
        </authorList>
    </citation>
    <scope>NUCLEOTIDE SEQUENCE [LARGE SCALE GENOMIC DNA]</scope>
    <source>
        <strain evidence="11 12">PG1</strain>
    </source>
</reference>